<proteinExistence type="predicted"/>
<reference evidence="2" key="1">
    <citation type="submission" date="2020-08" db="EMBL/GenBank/DDBJ databases">
        <title>Genome public.</title>
        <authorList>
            <person name="Liu C."/>
            <person name="Sun Q."/>
        </authorList>
    </citation>
    <scope>NUCLEOTIDE SEQUENCE</scope>
    <source>
        <strain evidence="2">H8</strain>
    </source>
</reference>
<feature type="chain" id="PRO_5037793680" evidence="1">
    <location>
        <begin position="26"/>
        <end position="472"/>
    </location>
</feature>
<evidence type="ECO:0000313" key="3">
    <source>
        <dbReference type="Proteomes" id="UP000611762"/>
    </source>
</evidence>
<keyword evidence="1" id="KW-0732">Signal</keyword>
<organism evidence="2 3">
    <name type="scientific">Congzhengia minquanensis</name>
    <dbReference type="NCBI Taxonomy" id="2763657"/>
    <lineage>
        <taxon>Bacteria</taxon>
        <taxon>Bacillati</taxon>
        <taxon>Bacillota</taxon>
        <taxon>Clostridia</taxon>
        <taxon>Eubacteriales</taxon>
        <taxon>Oscillospiraceae</taxon>
        <taxon>Congzhengia</taxon>
    </lineage>
</organism>
<sequence>MKKLFAVFFSLSLLIGVMTPPGVSAEGEADPAGTLFFEFEDLAEAAGAGNIQTEANHRDALSVENASGKAYWATIDTTTDPSAALTVSVTAEQAGYYKCQYAVMKRTDKTNLSNITLTVNDVLVGDNDTFCKPLEDLSAYVDATDDEGTPILNEDGTPKQKCVYPWEYARMWLFEGKTSCYLNEGENTLQVDVSYLENALFGKWKFFADYIKFVPDNGTDITPEETLIEAEDMAAEKIVEVAGASGGKWIGTSNVKVTGEEGTPLLPIQARVNFTESRYYDFSYVATHWQNSVSEVSLYLGENKISSNKDDSDLGTNVQDRFTSASDDDPAGWTAKWNPMYEYTKKVWVDAGTYLLEFRISTCESEEYAENVKYFIDYIDIKPSPDSMTKDAENNYTAEVCFASPVSGTAVMAAYNENKLVEMTAVEISAETQFMQLSLKTDQTVTKVKVFVWDGFTNSAPKIECKEFALSN</sequence>
<comment type="caution">
    <text evidence="2">The sequence shown here is derived from an EMBL/GenBank/DDBJ whole genome shotgun (WGS) entry which is preliminary data.</text>
</comment>
<dbReference type="AlphaFoldDB" id="A0A926DLZ8"/>
<dbReference type="EMBL" id="JACRSU010000001">
    <property type="protein sequence ID" value="MBC8539669.1"/>
    <property type="molecule type" value="Genomic_DNA"/>
</dbReference>
<evidence type="ECO:0000256" key="1">
    <source>
        <dbReference type="SAM" id="SignalP"/>
    </source>
</evidence>
<accession>A0A926DLZ8</accession>
<protein>
    <submittedName>
        <fullName evidence="2">Uncharacterized protein</fullName>
    </submittedName>
</protein>
<dbReference type="Proteomes" id="UP000611762">
    <property type="component" value="Unassembled WGS sequence"/>
</dbReference>
<dbReference type="RefSeq" id="WP_249310884.1">
    <property type="nucleotide sequence ID" value="NZ_JACRSU010000001.1"/>
</dbReference>
<gene>
    <name evidence="2" type="ORF">H8698_01610</name>
</gene>
<keyword evidence="3" id="KW-1185">Reference proteome</keyword>
<name>A0A926DLZ8_9FIRM</name>
<feature type="signal peptide" evidence="1">
    <location>
        <begin position="1"/>
        <end position="25"/>
    </location>
</feature>
<evidence type="ECO:0000313" key="2">
    <source>
        <dbReference type="EMBL" id="MBC8539669.1"/>
    </source>
</evidence>
<dbReference type="Gene3D" id="2.60.120.260">
    <property type="entry name" value="Galactose-binding domain-like"/>
    <property type="match status" value="1"/>
</dbReference>